<keyword evidence="2" id="KW-1185">Reference proteome</keyword>
<gene>
    <name evidence="1" type="ORF">HNP98_004266</name>
</gene>
<sequence>MEIAPVSTVSLPPTDYKAVPRGNTQINVNREVLRYLLERSGLGPASRALDAPCGKGEFLAVLRRCWPGATLAACDLLPEGPPVPGLRYQQTDLTQPFDLSEGQPFDLVTSISGVMMFGNTRNFVASCAAQLRPGGVLIMTNDNILAMRDRVSYLLLGRVRHFPLLFDTDENMPQLVQQQELKRLFEVNDVELQEVIYTALYPKDWLFMPLALLLYPVQWLYLRRLPHGTSQKLRHQMFGLSSLLKRHYIFIGRKRAG</sequence>
<organism evidence="1 2">
    <name type="scientific">Hymenobacter caeli</name>
    <dbReference type="NCBI Taxonomy" id="2735894"/>
    <lineage>
        <taxon>Bacteria</taxon>
        <taxon>Pseudomonadati</taxon>
        <taxon>Bacteroidota</taxon>
        <taxon>Cytophagia</taxon>
        <taxon>Cytophagales</taxon>
        <taxon>Hymenobacteraceae</taxon>
        <taxon>Hymenobacter</taxon>
    </lineage>
</organism>
<proteinExistence type="predicted"/>
<dbReference type="GO" id="GO:0032259">
    <property type="term" value="P:methylation"/>
    <property type="evidence" value="ECO:0007669"/>
    <property type="project" value="UniProtKB-KW"/>
</dbReference>
<dbReference type="Pfam" id="PF13489">
    <property type="entry name" value="Methyltransf_23"/>
    <property type="match status" value="1"/>
</dbReference>
<reference evidence="1 2" key="1">
    <citation type="submission" date="2020-05" db="EMBL/GenBank/DDBJ databases">
        <title>Genomic Encyclopedia of Type Strains, Phase IV (KMG-V): Genome sequencing to study the core and pangenomes of soil and plant-associated prokaryotes.</title>
        <authorList>
            <person name="Whitman W."/>
        </authorList>
    </citation>
    <scope>NUCLEOTIDE SEQUENCE [LARGE SCALE GENOMIC DNA]</scope>
    <source>
        <strain evidence="1 2">9A</strain>
    </source>
</reference>
<keyword evidence="1" id="KW-0808">Transferase</keyword>
<accession>A0ABX2FW88</accession>
<dbReference type="EMBL" id="JABSNP010000034">
    <property type="protein sequence ID" value="NRT21419.1"/>
    <property type="molecule type" value="Genomic_DNA"/>
</dbReference>
<dbReference type="SUPFAM" id="SSF53335">
    <property type="entry name" value="S-adenosyl-L-methionine-dependent methyltransferases"/>
    <property type="match status" value="1"/>
</dbReference>
<dbReference type="CDD" id="cd02440">
    <property type="entry name" value="AdoMet_MTases"/>
    <property type="match status" value="1"/>
</dbReference>
<name>A0ABX2FW88_9BACT</name>
<comment type="caution">
    <text evidence="1">The sequence shown here is derived from an EMBL/GenBank/DDBJ whole genome shotgun (WGS) entry which is preliminary data.</text>
</comment>
<dbReference type="GO" id="GO:0008168">
    <property type="term" value="F:methyltransferase activity"/>
    <property type="evidence" value="ECO:0007669"/>
    <property type="project" value="UniProtKB-KW"/>
</dbReference>
<evidence type="ECO:0000313" key="2">
    <source>
        <dbReference type="Proteomes" id="UP000779507"/>
    </source>
</evidence>
<dbReference type="Gene3D" id="3.40.50.150">
    <property type="entry name" value="Vaccinia Virus protein VP39"/>
    <property type="match status" value="1"/>
</dbReference>
<dbReference type="RefSeq" id="WP_173812166.1">
    <property type="nucleotide sequence ID" value="NZ_JABSNP010000034.1"/>
</dbReference>
<evidence type="ECO:0000313" key="1">
    <source>
        <dbReference type="EMBL" id="NRT21419.1"/>
    </source>
</evidence>
<protein>
    <submittedName>
        <fullName evidence="1">SAM-dependent methyltransferase</fullName>
    </submittedName>
</protein>
<dbReference type="Proteomes" id="UP000779507">
    <property type="component" value="Unassembled WGS sequence"/>
</dbReference>
<keyword evidence="1" id="KW-0489">Methyltransferase</keyword>
<dbReference type="InterPro" id="IPR029063">
    <property type="entry name" value="SAM-dependent_MTases_sf"/>
</dbReference>